<comment type="caution">
    <text evidence="3">The sequence shown here is derived from an EMBL/GenBank/DDBJ whole genome shotgun (WGS) entry which is preliminary data.</text>
</comment>
<dbReference type="PANTHER" id="PTHR32268:SF15">
    <property type="entry name" value="HOMOSERINE ACETYLTRANSFERASE FAMILY PROTEIN (AFU_ORTHOLOGUE AFUA_1G15350)"/>
    <property type="match status" value="1"/>
</dbReference>
<evidence type="ECO:0000313" key="3">
    <source>
        <dbReference type="EMBL" id="KAF9746204.1"/>
    </source>
</evidence>
<feature type="domain" description="AB hydrolase-1" evidence="2">
    <location>
        <begin position="65"/>
        <end position="149"/>
    </location>
</feature>
<accession>A0A8H7KA38</accession>
<dbReference type="InterPro" id="IPR000073">
    <property type="entry name" value="AB_hydrolase_1"/>
</dbReference>
<dbReference type="PANTHER" id="PTHR32268">
    <property type="entry name" value="HOMOSERINE O-ACETYLTRANSFERASE"/>
    <property type="match status" value="1"/>
</dbReference>
<dbReference type="GO" id="GO:0016747">
    <property type="term" value="F:acyltransferase activity, transferring groups other than amino-acyl groups"/>
    <property type="evidence" value="ECO:0007669"/>
    <property type="project" value="InterPro"/>
</dbReference>
<name>A0A8H7KA38_BIOOC</name>
<dbReference type="EMBL" id="JADCTT010000011">
    <property type="protein sequence ID" value="KAF9746204.1"/>
    <property type="molecule type" value="Genomic_DNA"/>
</dbReference>
<evidence type="ECO:0000256" key="1">
    <source>
        <dbReference type="ARBA" id="ARBA00006886"/>
    </source>
</evidence>
<evidence type="ECO:0000313" key="4">
    <source>
        <dbReference type="Proteomes" id="UP000616885"/>
    </source>
</evidence>
<dbReference type="SUPFAM" id="SSF53474">
    <property type="entry name" value="alpha/beta-Hydrolases"/>
    <property type="match status" value="1"/>
</dbReference>
<protein>
    <recommendedName>
        <fullName evidence="2">AB hydrolase-1 domain-containing protein</fullName>
    </recommendedName>
</protein>
<evidence type="ECO:0000259" key="2">
    <source>
        <dbReference type="Pfam" id="PF00561"/>
    </source>
</evidence>
<proteinExistence type="inferred from homology"/>
<organism evidence="3 4">
    <name type="scientific">Bionectria ochroleuca</name>
    <name type="common">Gliocladium roseum</name>
    <dbReference type="NCBI Taxonomy" id="29856"/>
    <lineage>
        <taxon>Eukaryota</taxon>
        <taxon>Fungi</taxon>
        <taxon>Dikarya</taxon>
        <taxon>Ascomycota</taxon>
        <taxon>Pezizomycotina</taxon>
        <taxon>Sordariomycetes</taxon>
        <taxon>Hypocreomycetidae</taxon>
        <taxon>Hypocreales</taxon>
        <taxon>Bionectriaceae</taxon>
        <taxon>Clonostachys</taxon>
    </lineage>
</organism>
<sequence>MSTATGSDIYYYEIAGFRFQDGSTLSTTRLAYLDINPSSEKTALIITSFRGRLQSTLTFENGALHKYRIIVVALFGNGESSSPSNSTEFPTSIDYRDCVRAQRLLLEALGIQALDIVMGFSMGGQCAYYWTAMHSDFVRNAIIICASARTSSHNYQFLEGPKAALENSIDYPAYKRHVSGPSTKPIRGLRAFGKAYSAWLTSAEWFDRELYLALGYRSFHDWDHHVAGLNYDSWDPDDLLAKLRMWQGGDITEVEQTTDKQSLEETLSRIKARILLMPCSTDQYFRWEASERESGHIPRATLKVIPSVWGHLAGFGINDEDTRWMDRQITEFLAD</sequence>
<dbReference type="AlphaFoldDB" id="A0A8H7KA38"/>
<dbReference type="Gene3D" id="3.40.50.1820">
    <property type="entry name" value="alpha/beta hydrolase"/>
    <property type="match status" value="1"/>
</dbReference>
<comment type="similarity">
    <text evidence="1">Belongs to the AB hydrolase superfamily. MetX family.</text>
</comment>
<dbReference type="Proteomes" id="UP000616885">
    <property type="component" value="Unassembled WGS sequence"/>
</dbReference>
<reference evidence="3" key="1">
    <citation type="submission" date="2020-10" db="EMBL/GenBank/DDBJ databases">
        <title>High-Quality Genome Resource of Clonostachys rosea strain S41 by Oxford Nanopore Long-Read Sequencing.</title>
        <authorList>
            <person name="Wang H."/>
        </authorList>
    </citation>
    <scope>NUCLEOTIDE SEQUENCE</scope>
    <source>
        <strain evidence="3">S41</strain>
    </source>
</reference>
<dbReference type="Pfam" id="PF00561">
    <property type="entry name" value="Abhydrolase_1"/>
    <property type="match status" value="1"/>
</dbReference>
<gene>
    <name evidence="3" type="ORF">IM811_003109</name>
</gene>
<dbReference type="InterPro" id="IPR029058">
    <property type="entry name" value="AB_hydrolase_fold"/>
</dbReference>
<dbReference type="InterPro" id="IPR008220">
    <property type="entry name" value="HAT_MetX-like"/>
</dbReference>